<protein>
    <submittedName>
        <fullName evidence="2">Uncharacterized protein</fullName>
    </submittedName>
</protein>
<dbReference type="STRING" id="37658.SAMN05661086_03550"/>
<reference evidence="2 3" key="1">
    <citation type="submission" date="2016-10" db="EMBL/GenBank/DDBJ databases">
        <authorList>
            <person name="de Groot N.N."/>
        </authorList>
    </citation>
    <scope>NUCLEOTIDE SEQUENCE [LARGE SCALE GENOMIC DNA]</scope>
    <source>
        <strain evidence="2 3">743A</strain>
    </source>
</reference>
<evidence type="ECO:0000313" key="3">
    <source>
        <dbReference type="Proteomes" id="UP000199659"/>
    </source>
</evidence>
<dbReference type="EMBL" id="FOYZ01000021">
    <property type="protein sequence ID" value="SFS06767.1"/>
    <property type="molecule type" value="Genomic_DNA"/>
</dbReference>
<feature type="coiled-coil region" evidence="1">
    <location>
        <begin position="216"/>
        <end position="268"/>
    </location>
</feature>
<keyword evidence="3" id="KW-1185">Reference proteome</keyword>
<accession>A0A1I6LTF0</accession>
<feature type="coiled-coil region" evidence="1">
    <location>
        <begin position="71"/>
        <end position="155"/>
    </location>
</feature>
<gene>
    <name evidence="2" type="ORF">SAMN05661086_03550</name>
</gene>
<dbReference type="AlphaFoldDB" id="A0A1I6LTF0"/>
<proteinExistence type="predicted"/>
<evidence type="ECO:0000256" key="1">
    <source>
        <dbReference type="SAM" id="Coils"/>
    </source>
</evidence>
<evidence type="ECO:0000313" key="2">
    <source>
        <dbReference type="EMBL" id="SFS06767.1"/>
    </source>
</evidence>
<dbReference type="RefSeq" id="WP_177214795.1">
    <property type="nucleotide sequence ID" value="NZ_FOYZ01000021.1"/>
</dbReference>
<feature type="non-terminal residue" evidence="2">
    <location>
        <position position="1"/>
    </location>
</feature>
<keyword evidence="1" id="KW-0175">Coiled coil</keyword>
<dbReference type="Proteomes" id="UP000199659">
    <property type="component" value="Unassembled WGS sequence"/>
</dbReference>
<sequence>HREIEEAERAVLKIIQEMPETVWNQIAEKTQLWRGIVNQTVQEENWRSITTQTELVNVLKEKNQEEKYVLLQRLNQMVEKWETKAYHAQQEAGEAEGRESIPLVELQKAIKEYETEYRRRERDQQQLYQKVEKYKKIENREIEESHREIEEAGRTVLKVNQKIPEMVWDQIAEKTQLWRGIVNQTVQEENWRSITTQTELVNVLKEKNQEEKYVLLQRLNQTVEKWETKAYHAQQEAGEAEGRAIVPIMKFQKAIRGYKAEYQKKENSIIYKKTSSREYDEVVSLKSKIQEFQYLQQVQKEVIKNLQKETEIQRRQVEELMEKQFYTEREFTESKDKFSNSMMNQLKAEMHLERMRYGLE</sequence>
<organism evidence="2 3">
    <name type="scientific">Anaeromicropila populeti</name>
    <dbReference type="NCBI Taxonomy" id="37658"/>
    <lineage>
        <taxon>Bacteria</taxon>
        <taxon>Bacillati</taxon>
        <taxon>Bacillota</taxon>
        <taxon>Clostridia</taxon>
        <taxon>Lachnospirales</taxon>
        <taxon>Lachnospiraceae</taxon>
        <taxon>Anaeromicropila</taxon>
    </lineage>
</organism>
<name>A0A1I6LTF0_9FIRM</name>